<dbReference type="CDD" id="cd08253">
    <property type="entry name" value="zeta_crystallin"/>
    <property type="match status" value="1"/>
</dbReference>
<dbReference type="Pfam" id="PF08240">
    <property type="entry name" value="ADH_N"/>
    <property type="match status" value="1"/>
</dbReference>
<comment type="caution">
    <text evidence="3">The sequence shown here is derived from an EMBL/GenBank/DDBJ whole genome shotgun (WGS) entry which is preliminary data.</text>
</comment>
<keyword evidence="3" id="KW-0560">Oxidoreductase</keyword>
<dbReference type="SUPFAM" id="SSF51735">
    <property type="entry name" value="NAD(P)-binding Rossmann-fold domains"/>
    <property type="match status" value="1"/>
</dbReference>
<dbReference type="InterPro" id="IPR020843">
    <property type="entry name" value="ER"/>
</dbReference>
<accession>A0A927RD62</accession>
<keyword evidence="1" id="KW-0521">NADP</keyword>
<dbReference type="EC" id="1.6.5.5" evidence="3"/>
<dbReference type="PANTHER" id="PTHR44154:SF1">
    <property type="entry name" value="QUINONE OXIDOREDUCTASE"/>
    <property type="match status" value="1"/>
</dbReference>
<dbReference type="Gene3D" id="3.90.180.10">
    <property type="entry name" value="Medium-chain alcohol dehydrogenases, catalytic domain"/>
    <property type="match status" value="1"/>
</dbReference>
<dbReference type="GO" id="GO:0070402">
    <property type="term" value="F:NADPH binding"/>
    <property type="evidence" value="ECO:0007669"/>
    <property type="project" value="TreeGrafter"/>
</dbReference>
<reference evidence="3" key="1">
    <citation type="submission" date="2020-10" db="EMBL/GenBank/DDBJ databases">
        <title>Sequencing the genomes of 1000 actinobacteria strains.</title>
        <authorList>
            <person name="Klenk H.-P."/>
        </authorList>
    </citation>
    <scope>NUCLEOTIDE SEQUENCE</scope>
    <source>
        <strain evidence="3">DSM 45354</strain>
    </source>
</reference>
<dbReference type="GO" id="GO:0005829">
    <property type="term" value="C:cytosol"/>
    <property type="evidence" value="ECO:0007669"/>
    <property type="project" value="TreeGrafter"/>
</dbReference>
<dbReference type="AlphaFoldDB" id="A0A927RD62"/>
<dbReference type="InterPro" id="IPR013149">
    <property type="entry name" value="ADH-like_C"/>
</dbReference>
<dbReference type="SMART" id="SM00829">
    <property type="entry name" value="PKS_ER"/>
    <property type="match status" value="1"/>
</dbReference>
<keyword evidence="4" id="KW-1185">Reference proteome</keyword>
<dbReference type="Pfam" id="PF00107">
    <property type="entry name" value="ADH_zinc_N"/>
    <property type="match status" value="1"/>
</dbReference>
<sequence>MRAIVYTEKGPSSVMRLAERPVPEPGPGQVRVRVVRAGVNPTDWKARVGSAMTTGFPEVTPGQDGAGIIDAVGPGVPDVSGLAFGGRVWLYLTQHGSPYGTAAEYCVLDWQRAVPLPSELAGDAAFDLGACLGVPAMTAHRALTSGPRAERLGPGTLTGQVVLVHGGAGAVGNAAIQLAAWSGATVLTTVSSAEKGALAAAAGADHIVNYRTQDAAAAIRQLAPDGVDLVAEVSPAVNNELDLAVAANGATIAIYANNGGDTFGIDIRPTFSRNLHYQFLLLYTLEPAHLTAAAEDITAALAAGALRAGEEAGLPLHHHPLEATTAAHDAVERGTVGKVLIDVDR</sequence>
<dbReference type="InterPro" id="IPR011032">
    <property type="entry name" value="GroES-like_sf"/>
</dbReference>
<dbReference type="Gene3D" id="3.40.50.720">
    <property type="entry name" value="NAD(P)-binding Rossmann-like Domain"/>
    <property type="match status" value="1"/>
</dbReference>
<dbReference type="InterPro" id="IPR013154">
    <property type="entry name" value="ADH-like_N"/>
</dbReference>
<dbReference type="GO" id="GO:0003730">
    <property type="term" value="F:mRNA 3'-UTR binding"/>
    <property type="evidence" value="ECO:0007669"/>
    <property type="project" value="TreeGrafter"/>
</dbReference>
<dbReference type="EMBL" id="JADBEM010000001">
    <property type="protein sequence ID" value="MBE1612017.1"/>
    <property type="molecule type" value="Genomic_DNA"/>
</dbReference>
<dbReference type="InterPro" id="IPR036291">
    <property type="entry name" value="NAD(P)-bd_dom_sf"/>
</dbReference>
<evidence type="ECO:0000313" key="3">
    <source>
        <dbReference type="EMBL" id="MBE1612017.1"/>
    </source>
</evidence>
<dbReference type="RefSeq" id="WP_192755141.1">
    <property type="nucleotide sequence ID" value="NZ_BAABJL010000222.1"/>
</dbReference>
<proteinExistence type="predicted"/>
<dbReference type="InterPro" id="IPR051603">
    <property type="entry name" value="Zinc-ADH_QOR/CCCR"/>
</dbReference>
<feature type="domain" description="Enoyl reductase (ER)" evidence="2">
    <location>
        <begin position="10"/>
        <end position="341"/>
    </location>
</feature>
<evidence type="ECO:0000259" key="2">
    <source>
        <dbReference type="SMART" id="SM00829"/>
    </source>
</evidence>
<dbReference type="Proteomes" id="UP000638648">
    <property type="component" value="Unassembled WGS sequence"/>
</dbReference>
<organism evidence="3 4">
    <name type="scientific">Actinopolymorpha pittospori</name>
    <dbReference type="NCBI Taxonomy" id="648752"/>
    <lineage>
        <taxon>Bacteria</taxon>
        <taxon>Bacillati</taxon>
        <taxon>Actinomycetota</taxon>
        <taxon>Actinomycetes</taxon>
        <taxon>Propionibacteriales</taxon>
        <taxon>Actinopolymorphaceae</taxon>
        <taxon>Actinopolymorpha</taxon>
    </lineage>
</organism>
<dbReference type="PANTHER" id="PTHR44154">
    <property type="entry name" value="QUINONE OXIDOREDUCTASE"/>
    <property type="match status" value="1"/>
</dbReference>
<evidence type="ECO:0000256" key="1">
    <source>
        <dbReference type="ARBA" id="ARBA00022857"/>
    </source>
</evidence>
<evidence type="ECO:0000313" key="4">
    <source>
        <dbReference type="Proteomes" id="UP000638648"/>
    </source>
</evidence>
<dbReference type="GO" id="GO:0003960">
    <property type="term" value="F:quinone reductase (NADPH) activity"/>
    <property type="evidence" value="ECO:0007669"/>
    <property type="project" value="UniProtKB-EC"/>
</dbReference>
<protein>
    <submittedName>
        <fullName evidence="3">NADPH2:quinone reductase</fullName>
        <ecNumber evidence="3">1.6.5.5</ecNumber>
    </submittedName>
</protein>
<dbReference type="SUPFAM" id="SSF50129">
    <property type="entry name" value="GroES-like"/>
    <property type="match status" value="1"/>
</dbReference>
<gene>
    <name evidence="3" type="ORF">HEB94_008865</name>
</gene>
<name>A0A927RD62_9ACTN</name>